<reference evidence="3 4" key="1">
    <citation type="journal article" date="2016" name="Mol. Biol. Evol.">
        <title>Comparative Genomics of Early-Diverging Mushroom-Forming Fungi Provides Insights into the Origins of Lignocellulose Decay Capabilities.</title>
        <authorList>
            <person name="Nagy L.G."/>
            <person name="Riley R."/>
            <person name="Tritt A."/>
            <person name="Adam C."/>
            <person name="Daum C."/>
            <person name="Floudas D."/>
            <person name="Sun H."/>
            <person name="Yadav J.S."/>
            <person name="Pangilinan J."/>
            <person name="Larsson K.H."/>
            <person name="Matsuura K."/>
            <person name="Barry K."/>
            <person name="Labutti K."/>
            <person name="Kuo R."/>
            <person name="Ohm R.A."/>
            <person name="Bhattacharya S.S."/>
            <person name="Shirouzu T."/>
            <person name="Yoshinaga Y."/>
            <person name="Martin F.M."/>
            <person name="Grigoriev I.V."/>
            <person name="Hibbett D.S."/>
        </authorList>
    </citation>
    <scope>NUCLEOTIDE SEQUENCE [LARGE SCALE GENOMIC DNA]</scope>
    <source>
        <strain evidence="3 4">CBS 109695</strain>
    </source>
</reference>
<sequence length="441" mass="48120">MSEPQRRQSRIPIPPYTPPESPKPPLPVSLAHRMASRSRSHSRPPTEFVKQGKNLVLRLAGVQVPGTELPVYGLGAAVEGTLELTKPEGITSIEVKVEGTLQLQEIAEGGTDIIQLCLESAVLWSKHIEGPICPSSLSFALKLPKSYSDRKKTFSLPPTYSEHLAGVPGFTAKINYIIHIIVNNQKPTSSLVKSAFLGSSTQSLSIPFMYSPRTRPATAIPPPLMQASTNLGLKQSPQWRMFEHRMASRMPGGQDVTSRFYIPASRIFCLKQSIPFHLTFSSSAFALASLLPFLPIASLISPKNQHTKIELLRQSVVDVRSKAHAEVKTDMWRVDCIGRGTFKRAGDGPDWISFVGEISVNDNITLGGFKASGLTVKDCIVLSMTPPDPVKCPVRELRQVVPVLLTTDTHESSVLDEASVHSVPSTPSENDQRSEVGHGAT</sequence>
<protein>
    <recommendedName>
        <fullName evidence="5">Arrestin-like N-terminal domain-containing protein</fullName>
    </recommendedName>
</protein>
<name>A0A165XMC3_9AGAM</name>
<evidence type="ECO:0008006" key="5">
    <source>
        <dbReference type="Google" id="ProtNLM"/>
    </source>
</evidence>
<evidence type="ECO:0000313" key="4">
    <source>
        <dbReference type="Proteomes" id="UP000076532"/>
    </source>
</evidence>
<proteinExistence type="predicted"/>
<dbReference type="OrthoDB" id="3242181at2759"/>
<dbReference type="Proteomes" id="UP000076532">
    <property type="component" value="Unassembled WGS sequence"/>
</dbReference>
<dbReference type="AlphaFoldDB" id="A0A165XMC3"/>
<evidence type="ECO:0000256" key="1">
    <source>
        <dbReference type="SAM" id="MobiDB-lite"/>
    </source>
</evidence>
<evidence type="ECO:0000313" key="3">
    <source>
        <dbReference type="EMBL" id="KZP08694.1"/>
    </source>
</evidence>
<dbReference type="EMBL" id="KV417716">
    <property type="protein sequence ID" value="KZP08690.1"/>
    <property type="molecule type" value="Genomic_DNA"/>
</dbReference>
<feature type="compositionally biased region" description="Pro residues" evidence="1">
    <location>
        <begin position="12"/>
        <end position="27"/>
    </location>
</feature>
<keyword evidence="4" id="KW-1185">Reference proteome</keyword>
<gene>
    <name evidence="2" type="ORF">FIBSPDRAFT_761009</name>
    <name evidence="3" type="ORF">FIBSPDRAFT_964594</name>
</gene>
<evidence type="ECO:0000313" key="2">
    <source>
        <dbReference type="EMBL" id="KZP08690.1"/>
    </source>
</evidence>
<accession>A0A165XMC3</accession>
<organism evidence="3 4">
    <name type="scientific">Athelia psychrophila</name>
    <dbReference type="NCBI Taxonomy" id="1759441"/>
    <lineage>
        <taxon>Eukaryota</taxon>
        <taxon>Fungi</taxon>
        <taxon>Dikarya</taxon>
        <taxon>Basidiomycota</taxon>
        <taxon>Agaricomycotina</taxon>
        <taxon>Agaricomycetes</taxon>
        <taxon>Agaricomycetidae</taxon>
        <taxon>Atheliales</taxon>
        <taxon>Atheliaceae</taxon>
        <taxon>Athelia</taxon>
    </lineage>
</organism>
<feature type="region of interest" description="Disordered" evidence="1">
    <location>
        <begin position="414"/>
        <end position="441"/>
    </location>
</feature>
<feature type="region of interest" description="Disordered" evidence="1">
    <location>
        <begin position="1"/>
        <end position="47"/>
    </location>
</feature>
<dbReference type="EMBL" id="KV417716">
    <property type="protein sequence ID" value="KZP08694.1"/>
    <property type="molecule type" value="Genomic_DNA"/>
</dbReference>
<feature type="compositionally biased region" description="Basic and acidic residues" evidence="1">
    <location>
        <begin position="430"/>
        <end position="441"/>
    </location>
</feature>